<dbReference type="Gene3D" id="3.20.20.140">
    <property type="entry name" value="Metal-dependent hydrolases"/>
    <property type="match status" value="2"/>
</dbReference>
<dbReference type="PANTHER" id="PTHR22642">
    <property type="entry name" value="IMIDAZOLONEPROPIONASE"/>
    <property type="match status" value="1"/>
</dbReference>
<organism evidence="2 3">
    <name type="scientific">Streptosporangium amethystogenes subsp. fukuiense</name>
    <dbReference type="NCBI Taxonomy" id="698418"/>
    <lineage>
        <taxon>Bacteria</taxon>
        <taxon>Bacillati</taxon>
        <taxon>Actinomycetota</taxon>
        <taxon>Actinomycetes</taxon>
        <taxon>Streptosporangiales</taxon>
        <taxon>Streptosporangiaceae</taxon>
        <taxon>Streptosporangium</taxon>
    </lineage>
</organism>
<dbReference type="PANTHER" id="PTHR22642:SF2">
    <property type="entry name" value="PROTEIN LONG AFTER FAR-RED 3"/>
    <property type="match status" value="1"/>
</dbReference>
<dbReference type="InterPro" id="IPR032466">
    <property type="entry name" value="Metal_Hydrolase"/>
</dbReference>
<dbReference type="Pfam" id="PF07969">
    <property type="entry name" value="Amidohydro_3"/>
    <property type="match status" value="1"/>
</dbReference>
<dbReference type="SUPFAM" id="SSF51556">
    <property type="entry name" value="Metallo-dependent hydrolases"/>
    <property type="match status" value="1"/>
</dbReference>
<accession>A0ABW2SUL4</accession>
<keyword evidence="3" id="KW-1185">Reference proteome</keyword>
<reference evidence="3" key="1">
    <citation type="journal article" date="2019" name="Int. J. Syst. Evol. Microbiol.">
        <title>The Global Catalogue of Microorganisms (GCM) 10K type strain sequencing project: providing services to taxonomists for standard genome sequencing and annotation.</title>
        <authorList>
            <consortium name="The Broad Institute Genomics Platform"/>
            <consortium name="The Broad Institute Genome Sequencing Center for Infectious Disease"/>
            <person name="Wu L."/>
            <person name="Ma J."/>
        </authorList>
    </citation>
    <scope>NUCLEOTIDE SEQUENCE [LARGE SCALE GENOMIC DNA]</scope>
    <source>
        <strain evidence="3">JCM 10083</strain>
    </source>
</reference>
<dbReference type="SUPFAM" id="SSF51338">
    <property type="entry name" value="Composite domain of metallo-dependent hydrolases"/>
    <property type="match status" value="1"/>
</dbReference>
<dbReference type="RefSeq" id="WP_386270718.1">
    <property type="nucleotide sequence ID" value="NZ_JBHSIJ010000002.1"/>
</dbReference>
<sequence>MTGLLLRDAELDGHTGIDVRVEDGHVAEVGVALGRRPGEAWYDCRGGALLPGLCDHHLHLHALAAWSTSVRCGPPEVTGPAALAAALAAAVPDEHGWIRGVGYAETVAGDLDATVLDRLRPDRPVRVQHRSGALWTLNTAAMAVTGLAGADHPGVERDDHGFPTGRLWRADGWLRSRLPSAGPPDLTPVGAALTRFGITAVTDATPDLDAGAVAAITEAVRGGALPQRVHLLGVPLDTPDGPDDPAGPPGPSVGPYKIVVADSGLPALDELTGRIRAAHAAGRAVAVHCVTREALVLLLAALDDAGSLPGDRVEHAALVPAELAPEMARLGLRVVTQPGFLAHRGDDFLRDLPARDHRDLYRCATFFRTGVPVALSSDAPYGPLDPWAVIGAATRRRTPSGRVAGPGERLTFSQALGAYLAPPGEPGGPARRVRRGTPADLVVLRTRLADAPADPEPVRAVLVGGRLVRDDPGTGPAGR</sequence>
<dbReference type="InterPro" id="IPR011059">
    <property type="entry name" value="Metal-dep_hydrolase_composite"/>
</dbReference>
<dbReference type="Proteomes" id="UP001596514">
    <property type="component" value="Unassembled WGS sequence"/>
</dbReference>
<feature type="domain" description="Amidohydrolase 3" evidence="1">
    <location>
        <begin position="42"/>
        <end position="468"/>
    </location>
</feature>
<dbReference type="Gene3D" id="3.10.310.70">
    <property type="match status" value="1"/>
</dbReference>
<evidence type="ECO:0000313" key="3">
    <source>
        <dbReference type="Proteomes" id="UP001596514"/>
    </source>
</evidence>
<name>A0ABW2SUL4_9ACTN</name>
<evidence type="ECO:0000313" key="2">
    <source>
        <dbReference type="EMBL" id="MFC7599993.1"/>
    </source>
</evidence>
<comment type="caution">
    <text evidence="2">The sequence shown here is derived from an EMBL/GenBank/DDBJ whole genome shotgun (WGS) entry which is preliminary data.</text>
</comment>
<proteinExistence type="predicted"/>
<dbReference type="EMBL" id="JBHTEE010000001">
    <property type="protein sequence ID" value="MFC7599993.1"/>
    <property type="molecule type" value="Genomic_DNA"/>
</dbReference>
<protein>
    <submittedName>
        <fullName evidence="2">Amidohydrolase family protein</fullName>
    </submittedName>
</protein>
<dbReference type="InterPro" id="IPR013108">
    <property type="entry name" value="Amidohydro_3"/>
</dbReference>
<evidence type="ECO:0000259" key="1">
    <source>
        <dbReference type="Pfam" id="PF07969"/>
    </source>
</evidence>
<gene>
    <name evidence="2" type="ORF">ACFQVD_07725</name>
</gene>